<organism evidence="2 3">
    <name type="scientific">Micromonospora parathelypteridis</name>
    <dbReference type="NCBI Taxonomy" id="1839617"/>
    <lineage>
        <taxon>Bacteria</taxon>
        <taxon>Bacillati</taxon>
        <taxon>Actinomycetota</taxon>
        <taxon>Actinomycetes</taxon>
        <taxon>Micromonosporales</taxon>
        <taxon>Micromonosporaceae</taxon>
        <taxon>Micromonospora</taxon>
    </lineage>
</organism>
<dbReference type="SUPFAM" id="SSF52540">
    <property type="entry name" value="P-loop containing nucleoside triphosphate hydrolases"/>
    <property type="match status" value="1"/>
</dbReference>
<evidence type="ECO:0000259" key="1">
    <source>
        <dbReference type="Pfam" id="PF13521"/>
    </source>
</evidence>
<keyword evidence="3" id="KW-1185">Reference proteome</keyword>
<sequence length="183" mass="20139">MTEPRRYVLTGAPGAGKTTLIDALSRRGHLVIREAATDIITARQAKGCAEPWQEPDFLDAIARLQHQRRLAADAHGGAQIHDRSPLCTLALARHLGRDVGPHLAAEIDRITSAGTYQPLVFLIAPLGFIRRTAARRISYAESLAFARIHQQVYEAYGHRLVDVPPGPVRERVALIEKHVPCPV</sequence>
<protein>
    <submittedName>
        <fullName evidence="2">Putative ATPase</fullName>
    </submittedName>
</protein>
<dbReference type="InterPro" id="IPR038727">
    <property type="entry name" value="NadR/Ttd14_AAA_dom"/>
</dbReference>
<dbReference type="AlphaFoldDB" id="A0A840W6I7"/>
<comment type="caution">
    <text evidence="2">The sequence shown here is derived from an EMBL/GenBank/DDBJ whole genome shotgun (WGS) entry which is preliminary data.</text>
</comment>
<dbReference type="Proteomes" id="UP000586947">
    <property type="component" value="Unassembled WGS sequence"/>
</dbReference>
<name>A0A840W6I7_9ACTN</name>
<reference evidence="2 3" key="1">
    <citation type="submission" date="2020-08" db="EMBL/GenBank/DDBJ databases">
        <title>Sequencing the genomes of 1000 actinobacteria strains.</title>
        <authorList>
            <person name="Klenk H.-P."/>
        </authorList>
    </citation>
    <scope>NUCLEOTIDE SEQUENCE [LARGE SCALE GENOMIC DNA]</scope>
    <source>
        <strain evidence="2 3">DSM 103125</strain>
    </source>
</reference>
<evidence type="ECO:0000313" key="3">
    <source>
        <dbReference type="Proteomes" id="UP000586947"/>
    </source>
</evidence>
<accession>A0A840W6I7</accession>
<evidence type="ECO:0000313" key="2">
    <source>
        <dbReference type="EMBL" id="MBB5481634.1"/>
    </source>
</evidence>
<proteinExistence type="predicted"/>
<dbReference type="RefSeq" id="WP_229687422.1">
    <property type="nucleotide sequence ID" value="NZ_BMNF01000006.1"/>
</dbReference>
<dbReference type="EMBL" id="JACHDP010000001">
    <property type="protein sequence ID" value="MBB5481634.1"/>
    <property type="molecule type" value="Genomic_DNA"/>
</dbReference>
<dbReference type="InterPro" id="IPR027417">
    <property type="entry name" value="P-loop_NTPase"/>
</dbReference>
<dbReference type="Gene3D" id="3.40.50.300">
    <property type="entry name" value="P-loop containing nucleotide triphosphate hydrolases"/>
    <property type="match status" value="1"/>
</dbReference>
<dbReference type="Pfam" id="PF13521">
    <property type="entry name" value="AAA_28"/>
    <property type="match status" value="1"/>
</dbReference>
<gene>
    <name evidence="2" type="ORF">HNR20_006139</name>
</gene>
<feature type="domain" description="NadR/Ttd14 AAA" evidence="1">
    <location>
        <begin position="6"/>
        <end position="171"/>
    </location>
</feature>